<reference evidence="2 3" key="1">
    <citation type="submission" date="2017-01" db="EMBL/GenBank/DDBJ databases">
        <title>The complete genome sequence of a sulfur-oxidizing marine bacterium Thioclava sp. 25B10_4T.</title>
        <authorList>
            <person name="Liu Y."/>
            <person name="Lai Q."/>
            <person name="Shao Z."/>
        </authorList>
    </citation>
    <scope>NUCLEOTIDE SEQUENCE [LARGE SCALE GENOMIC DNA]</scope>
    <source>
        <strain evidence="2 3">25B10_4</strain>
    </source>
</reference>
<gene>
    <name evidence="2" type="ORF">BMG03_07935</name>
</gene>
<dbReference type="RefSeq" id="WP_075774414.1">
    <property type="nucleotide sequence ID" value="NZ_CP019437.1"/>
</dbReference>
<dbReference type="InterPro" id="IPR049221">
    <property type="entry name" value="DUF6869"/>
</dbReference>
<dbReference type="Pfam" id="PF21746">
    <property type="entry name" value="DUF6869"/>
    <property type="match status" value="1"/>
</dbReference>
<evidence type="ECO:0000313" key="3">
    <source>
        <dbReference type="Proteomes" id="UP000185622"/>
    </source>
</evidence>
<evidence type="ECO:0000259" key="1">
    <source>
        <dbReference type="Pfam" id="PF21746"/>
    </source>
</evidence>
<feature type="domain" description="DUF6869" evidence="1">
    <location>
        <begin position="37"/>
        <end position="141"/>
    </location>
</feature>
<dbReference type="Proteomes" id="UP000185622">
    <property type="component" value="Chromosome"/>
</dbReference>
<accession>A0ABM6IGA0</accession>
<sequence>MTTPLPPELVSILCNEASAPEDVRTVEALVDLWLADNAEEPEGEDFPWSVLCVFELREYPEVLWTFIRKALTGATTIWQVVMLAAGPLEDLVAEHGDEFIDRIEREARHSARFRFALTGVWPQQGEGNTALWSRIEKARAPAMDTGLDMGGPLPPK</sequence>
<keyword evidence="3" id="KW-1185">Reference proteome</keyword>
<dbReference type="EMBL" id="CP019437">
    <property type="protein sequence ID" value="AQS47735.1"/>
    <property type="molecule type" value="Genomic_DNA"/>
</dbReference>
<proteinExistence type="predicted"/>
<name>A0ABM6IGA0_9RHOB</name>
<organism evidence="2 3">
    <name type="scientific">Thioclava nitratireducens</name>
    <dbReference type="NCBI Taxonomy" id="1915078"/>
    <lineage>
        <taxon>Bacteria</taxon>
        <taxon>Pseudomonadati</taxon>
        <taxon>Pseudomonadota</taxon>
        <taxon>Alphaproteobacteria</taxon>
        <taxon>Rhodobacterales</taxon>
        <taxon>Paracoccaceae</taxon>
        <taxon>Thioclava</taxon>
    </lineage>
</organism>
<evidence type="ECO:0000313" key="2">
    <source>
        <dbReference type="EMBL" id="AQS47735.1"/>
    </source>
</evidence>
<protein>
    <recommendedName>
        <fullName evidence="1">DUF6869 domain-containing protein</fullName>
    </recommendedName>
</protein>